<dbReference type="AlphaFoldDB" id="A0A317FY49"/>
<protein>
    <submittedName>
        <fullName evidence="2">Uncharacterized protein</fullName>
    </submittedName>
</protein>
<keyword evidence="3" id="KW-1185">Reference proteome</keyword>
<organism evidence="2 3">
    <name type="scientific">Butyrivibrio fibrisolvens</name>
    <dbReference type="NCBI Taxonomy" id="831"/>
    <lineage>
        <taxon>Bacteria</taxon>
        <taxon>Bacillati</taxon>
        <taxon>Bacillota</taxon>
        <taxon>Clostridia</taxon>
        <taxon>Lachnospirales</taxon>
        <taxon>Lachnospiraceae</taxon>
        <taxon>Butyrivibrio</taxon>
    </lineage>
</organism>
<dbReference type="Proteomes" id="UP000245488">
    <property type="component" value="Chromosome"/>
</dbReference>
<evidence type="ECO:0000313" key="2">
    <source>
        <dbReference type="EMBL" id="PWT26645.1"/>
    </source>
</evidence>
<feature type="transmembrane region" description="Helical" evidence="1">
    <location>
        <begin position="35"/>
        <end position="52"/>
    </location>
</feature>
<comment type="caution">
    <text evidence="2">The sequence shown here is derived from an EMBL/GenBank/DDBJ whole genome shotgun (WGS) entry which is preliminary data.</text>
</comment>
<evidence type="ECO:0000256" key="1">
    <source>
        <dbReference type="SAM" id="Phobius"/>
    </source>
</evidence>
<dbReference type="EMBL" id="NXNG01000001">
    <property type="protein sequence ID" value="PWT26645.1"/>
    <property type="molecule type" value="Genomic_DNA"/>
</dbReference>
<keyword evidence="1" id="KW-0812">Transmembrane</keyword>
<keyword evidence="1" id="KW-1133">Transmembrane helix</keyword>
<evidence type="ECO:0000313" key="3">
    <source>
        <dbReference type="Proteomes" id="UP000245488"/>
    </source>
</evidence>
<reference evidence="2 3" key="1">
    <citation type="submission" date="2017-09" db="EMBL/GenBank/DDBJ databases">
        <title>High-quality draft genome sequence of Butyrivibrio fibrisolvens INBov1, isolated from cow rumen.</title>
        <authorList>
            <person name="Rodriguez Hernaez J."/>
            <person name="Rivarola M."/>
            <person name="Paniego N."/>
            <person name="Cravero S."/>
            <person name="Ceron Cucchi M."/>
            <person name="Martinez M.C."/>
        </authorList>
    </citation>
    <scope>NUCLEOTIDE SEQUENCE [LARGE SCALE GENOMIC DNA]</scope>
    <source>
        <strain evidence="2 3">INBov1</strain>
    </source>
</reference>
<name>A0A317FY49_BUTFI</name>
<keyword evidence="1" id="KW-0472">Membrane</keyword>
<feature type="transmembrane region" description="Helical" evidence="1">
    <location>
        <begin position="7"/>
        <end position="29"/>
    </location>
</feature>
<sequence length="66" mass="8034">MIDKKKMIYKIVGGIFYVIMILVLSFICWKMEKRVLSIFFILLPISFLYYYMEFAQIKKIIKIRSN</sequence>
<gene>
    <name evidence="2" type="ORF">CPT75_05640</name>
</gene>
<accession>A0A317FY49</accession>
<proteinExistence type="predicted"/>